<dbReference type="Pfam" id="PF20684">
    <property type="entry name" value="Fung_rhodopsin"/>
    <property type="match status" value="1"/>
</dbReference>
<feature type="transmembrane region" description="Helical" evidence="7">
    <location>
        <begin position="260"/>
        <end position="280"/>
    </location>
</feature>
<name>A0A1F7ZZD4_9EURO</name>
<evidence type="ECO:0000256" key="3">
    <source>
        <dbReference type="ARBA" id="ARBA00022989"/>
    </source>
</evidence>
<evidence type="ECO:0000313" key="10">
    <source>
        <dbReference type="Proteomes" id="UP000179179"/>
    </source>
</evidence>
<comment type="similarity">
    <text evidence="5">Belongs to the SAT4 family.</text>
</comment>
<accession>A0A1F7ZZD4</accession>
<protein>
    <submittedName>
        <fullName evidence="9">Integral membrane protein</fullName>
    </submittedName>
</protein>
<dbReference type="InterPro" id="IPR052337">
    <property type="entry name" value="SAT4-like"/>
</dbReference>
<feature type="transmembrane region" description="Helical" evidence="7">
    <location>
        <begin position="25"/>
        <end position="48"/>
    </location>
</feature>
<dbReference type="GeneID" id="34449595"/>
<keyword evidence="3 7" id="KW-1133">Transmembrane helix</keyword>
<dbReference type="InterPro" id="IPR049326">
    <property type="entry name" value="Rhodopsin_dom_fungi"/>
</dbReference>
<dbReference type="GO" id="GO:0016020">
    <property type="term" value="C:membrane"/>
    <property type="evidence" value="ECO:0007669"/>
    <property type="project" value="UniProtKB-SubCell"/>
</dbReference>
<comment type="caution">
    <text evidence="9">The sequence shown here is derived from an EMBL/GenBank/DDBJ whole genome shotgun (WGS) entry which is preliminary data.</text>
</comment>
<organism evidence="9 10">
    <name type="scientific">Aspergillus bombycis</name>
    <dbReference type="NCBI Taxonomy" id="109264"/>
    <lineage>
        <taxon>Eukaryota</taxon>
        <taxon>Fungi</taxon>
        <taxon>Dikarya</taxon>
        <taxon>Ascomycota</taxon>
        <taxon>Pezizomycotina</taxon>
        <taxon>Eurotiomycetes</taxon>
        <taxon>Eurotiomycetidae</taxon>
        <taxon>Eurotiales</taxon>
        <taxon>Aspergillaceae</taxon>
        <taxon>Aspergillus</taxon>
    </lineage>
</organism>
<evidence type="ECO:0000256" key="1">
    <source>
        <dbReference type="ARBA" id="ARBA00004141"/>
    </source>
</evidence>
<proteinExistence type="inferred from homology"/>
<evidence type="ECO:0000256" key="4">
    <source>
        <dbReference type="ARBA" id="ARBA00023136"/>
    </source>
</evidence>
<feature type="transmembrane region" description="Helical" evidence="7">
    <location>
        <begin position="215"/>
        <end position="240"/>
    </location>
</feature>
<gene>
    <name evidence="9" type="ORF">ABOM_006205</name>
</gene>
<feature type="transmembrane region" description="Helical" evidence="7">
    <location>
        <begin position="100"/>
        <end position="122"/>
    </location>
</feature>
<dbReference type="EMBL" id="LYCR01000050">
    <property type="protein sequence ID" value="OGM44826.1"/>
    <property type="molecule type" value="Genomic_DNA"/>
</dbReference>
<feature type="region of interest" description="Disordered" evidence="6">
    <location>
        <begin position="287"/>
        <end position="318"/>
    </location>
</feature>
<sequence>MALGQLFERDDATSIDRTVQKWNTATQSLCIAAMTLFFLLRAYTRVFLLNGFNKEDWTCLGAWLLGVCYSVIALIMGAHGGGLHIDDVSPADQIIFQKTVYVTMVMYGPTAYLTKVSLLWIMTRVFSPFRKAVTFIYIFLGIMLAYYIPAVIVKIRICDPISKFWSPEIPGSCLDQRAIIMADAVVSVVSDLIILLVPLPLTLGLQLPTKKKMRVMGILGAGGLAVASSIIRLILIVYTGQSKDGTMAFMRINMFGNAEIAIGVICACLPALSAILSRVYHEYSNSNKATGGTSGHELSKMKNQSRSMKTDKSRSRMSYLETTTSDQDVLMHNAQSEPKVETTVHGDRNYYGGANPGGSLAIFKTVDVETSVSRRE</sequence>
<keyword evidence="4 7" id="KW-0472">Membrane</keyword>
<dbReference type="RefSeq" id="XP_022388543.1">
    <property type="nucleotide sequence ID" value="XM_022533334.1"/>
</dbReference>
<evidence type="ECO:0000256" key="2">
    <source>
        <dbReference type="ARBA" id="ARBA00022692"/>
    </source>
</evidence>
<comment type="subcellular location">
    <subcellularLocation>
        <location evidence="1">Membrane</location>
        <topology evidence="1">Multi-pass membrane protein</topology>
    </subcellularLocation>
</comment>
<feature type="transmembrane region" description="Helical" evidence="7">
    <location>
        <begin position="60"/>
        <end position="80"/>
    </location>
</feature>
<evidence type="ECO:0000259" key="8">
    <source>
        <dbReference type="Pfam" id="PF20684"/>
    </source>
</evidence>
<dbReference type="Proteomes" id="UP000179179">
    <property type="component" value="Unassembled WGS sequence"/>
</dbReference>
<feature type="transmembrane region" description="Helical" evidence="7">
    <location>
        <begin position="134"/>
        <end position="157"/>
    </location>
</feature>
<keyword evidence="10" id="KW-1185">Reference proteome</keyword>
<evidence type="ECO:0000313" key="9">
    <source>
        <dbReference type="EMBL" id="OGM44826.1"/>
    </source>
</evidence>
<feature type="transmembrane region" description="Helical" evidence="7">
    <location>
        <begin position="177"/>
        <end position="203"/>
    </location>
</feature>
<evidence type="ECO:0000256" key="7">
    <source>
        <dbReference type="SAM" id="Phobius"/>
    </source>
</evidence>
<dbReference type="PANTHER" id="PTHR33048:SF159">
    <property type="entry name" value="MEMBRANE PROTEIN, PUTATIVE (AFU_ORTHOLOGUE AFUA_5G02860)-RELATED"/>
    <property type="match status" value="1"/>
</dbReference>
<dbReference type="AlphaFoldDB" id="A0A1F7ZZD4"/>
<evidence type="ECO:0000256" key="6">
    <source>
        <dbReference type="SAM" id="MobiDB-lite"/>
    </source>
</evidence>
<feature type="domain" description="Rhodopsin" evidence="8">
    <location>
        <begin position="40"/>
        <end position="278"/>
    </location>
</feature>
<evidence type="ECO:0000256" key="5">
    <source>
        <dbReference type="ARBA" id="ARBA00038359"/>
    </source>
</evidence>
<reference evidence="9 10" key="1">
    <citation type="journal article" date="2016" name="Genome Biol. Evol.">
        <title>Draft genome sequence of an aflatoxigenic Aspergillus species, A. bombycis.</title>
        <authorList>
            <person name="Moore G.G."/>
            <person name="Mack B.M."/>
            <person name="Beltz S.B."/>
            <person name="Gilbert M.K."/>
        </authorList>
    </citation>
    <scope>NUCLEOTIDE SEQUENCE [LARGE SCALE GENOMIC DNA]</scope>
    <source>
        <strain evidence="10">NRRL 26010</strain>
    </source>
</reference>
<dbReference type="OrthoDB" id="5342292at2759"/>
<keyword evidence="2 7" id="KW-0812">Transmembrane</keyword>
<dbReference type="PANTHER" id="PTHR33048">
    <property type="entry name" value="PTH11-LIKE INTEGRAL MEMBRANE PROTEIN (AFU_ORTHOLOGUE AFUA_5G11245)"/>
    <property type="match status" value="1"/>
</dbReference>